<evidence type="ECO:0000313" key="4">
    <source>
        <dbReference type="EMBL" id="KAJ6726716.1"/>
    </source>
</evidence>
<feature type="region of interest" description="Disordered" evidence="2">
    <location>
        <begin position="81"/>
        <end position="107"/>
    </location>
</feature>
<evidence type="ECO:0000256" key="2">
    <source>
        <dbReference type="SAM" id="MobiDB-lite"/>
    </source>
</evidence>
<dbReference type="SUPFAM" id="SSF54814">
    <property type="entry name" value="Prokaryotic type KH domain (KH-domain type II)"/>
    <property type="match status" value="1"/>
</dbReference>
<keyword evidence="1" id="KW-0694">RNA-binding</keyword>
<dbReference type="InterPro" id="IPR009019">
    <property type="entry name" value="KH_sf_prok-type"/>
</dbReference>
<organism evidence="4 5">
    <name type="scientific">Salix purpurea</name>
    <name type="common">Purple osier willow</name>
    <dbReference type="NCBI Taxonomy" id="77065"/>
    <lineage>
        <taxon>Eukaryota</taxon>
        <taxon>Viridiplantae</taxon>
        <taxon>Streptophyta</taxon>
        <taxon>Embryophyta</taxon>
        <taxon>Tracheophyta</taxon>
        <taxon>Spermatophyta</taxon>
        <taxon>Magnoliopsida</taxon>
        <taxon>eudicotyledons</taxon>
        <taxon>Gunneridae</taxon>
        <taxon>Pentapetalae</taxon>
        <taxon>rosids</taxon>
        <taxon>fabids</taxon>
        <taxon>Malpighiales</taxon>
        <taxon>Salicaceae</taxon>
        <taxon>Saliceae</taxon>
        <taxon>Salix</taxon>
    </lineage>
</organism>
<evidence type="ECO:0000256" key="1">
    <source>
        <dbReference type="PROSITE-ProRule" id="PRU00117"/>
    </source>
</evidence>
<evidence type="ECO:0000313" key="5">
    <source>
        <dbReference type="Proteomes" id="UP001151532"/>
    </source>
</evidence>
<accession>A0A9Q0Z9Z5</accession>
<evidence type="ECO:0000256" key="3">
    <source>
        <dbReference type="SAM" id="Phobius"/>
    </source>
</evidence>
<gene>
    <name evidence="4" type="ORF">OIU79_004779</name>
</gene>
<dbReference type="GO" id="GO:0003723">
    <property type="term" value="F:RNA binding"/>
    <property type="evidence" value="ECO:0007669"/>
    <property type="project" value="UniProtKB-UniRule"/>
</dbReference>
<sequence>MSLQAHVTLSHSHSLSRTRALHSKHFFFLKSSPQQNKSKKTSTTLSLNLLRYPFKGLLSLFFFLFVLLLIIMAGQRNDHGKRSQHLQSDYGGGKRRNPGDDPSDQHTITNEDTVYRYLCPLRKIGSIIGKGGEIAKAIKSG</sequence>
<keyword evidence="3" id="KW-0812">Transmembrane</keyword>
<keyword evidence="3" id="KW-0472">Membrane</keyword>
<feature type="transmembrane region" description="Helical" evidence="3">
    <location>
        <begin position="56"/>
        <end position="74"/>
    </location>
</feature>
<proteinExistence type="predicted"/>
<dbReference type="PROSITE" id="PS50084">
    <property type="entry name" value="KH_TYPE_1"/>
    <property type="match status" value="1"/>
</dbReference>
<keyword evidence="5" id="KW-1185">Reference proteome</keyword>
<keyword evidence="3" id="KW-1133">Transmembrane helix</keyword>
<dbReference type="AlphaFoldDB" id="A0A9Q0Z9Z5"/>
<protein>
    <submittedName>
        <fullName evidence="4">F7A19.25 PROTEIN</fullName>
    </submittedName>
</protein>
<dbReference type="Proteomes" id="UP001151532">
    <property type="component" value="Chromosome 8"/>
</dbReference>
<dbReference type="EMBL" id="JAPFFK010000013">
    <property type="protein sequence ID" value="KAJ6726716.1"/>
    <property type="molecule type" value="Genomic_DNA"/>
</dbReference>
<comment type="caution">
    <text evidence="4">The sequence shown here is derived from an EMBL/GenBank/DDBJ whole genome shotgun (WGS) entry which is preliminary data.</text>
</comment>
<name>A0A9Q0Z9Z5_SALPP</name>
<reference evidence="4" key="2">
    <citation type="journal article" date="2023" name="Int. J. Mol. Sci.">
        <title>De Novo Assembly and Annotation of 11 Diverse Shrub Willow (Salix) Genomes Reveals Novel Gene Organization in Sex-Linked Regions.</title>
        <authorList>
            <person name="Hyden B."/>
            <person name="Feng K."/>
            <person name="Yates T.B."/>
            <person name="Jawdy S."/>
            <person name="Cereghino C."/>
            <person name="Smart L.B."/>
            <person name="Muchero W."/>
        </authorList>
    </citation>
    <scope>NUCLEOTIDE SEQUENCE</scope>
    <source>
        <tissue evidence="4">Shoot tip</tissue>
    </source>
</reference>
<reference evidence="4" key="1">
    <citation type="submission" date="2022-11" db="EMBL/GenBank/DDBJ databases">
        <authorList>
            <person name="Hyden B.L."/>
            <person name="Feng K."/>
            <person name="Yates T."/>
            <person name="Jawdy S."/>
            <person name="Smart L.B."/>
            <person name="Muchero W."/>
        </authorList>
    </citation>
    <scope>NUCLEOTIDE SEQUENCE</scope>
    <source>
        <tissue evidence="4">Shoot tip</tissue>
    </source>
</reference>